<accession>A0A0M3K0I8</accession>
<dbReference type="GO" id="GO:1901907">
    <property type="term" value="P:diadenosine pentaphosphate catabolic process"/>
    <property type="evidence" value="ECO:0007669"/>
    <property type="project" value="TreeGrafter"/>
</dbReference>
<dbReference type="GO" id="GO:1901909">
    <property type="term" value="P:diadenosine hexaphosphate catabolic process"/>
    <property type="evidence" value="ECO:0007669"/>
    <property type="project" value="TreeGrafter"/>
</dbReference>
<comment type="similarity">
    <text evidence="2">Belongs to the Nudix hydrolase family. DIPP subfamily.</text>
</comment>
<dbReference type="PROSITE" id="PS00893">
    <property type="entry name" value="NUDIX_BOX"/>
    <property type="match status" value="1"/>
</dbReference>
<sequence>MHKRNGERQRDERGFRMRAAGICTRGEGPYRQILLVTGGKDERRWVIPGGGIEKNEAEADAAVREVLEEAGVKGRIVARLGEFIDEEKMNRTIVFVLCVDEELVEWPDSFTGRKRRWMSISEGLIRVKSSQTAILREIVNSVQ</sequence>
<dbReference type="GO" id="GO:1901911">
    <property type="term" value="P:adenosine 5'-(hexahydrogen pentaphosphate) catabolic process"/>
    <property type="evidence" value="ECO:0007669"/>
    <property type="project" value="TreeGrafter"/>
</dbReference>
<dbReference type="Proteomes" id="UP000267096">
    <property type="component" value="Unassembled WGS sequence"/>
</dbReference>
<keyword evidence="5 8" id="KW-0378">Hydrolase</keyword>
<proteinExistence type="inferred from homology"/>
<reference evidence="12" key="1">
    <citation type="submission" date="2017-02" db="UniProtKB">
        <authorList>
            <consortium name="WormBaseParasite"/>
        </authorList>
    </citation>
    <scope>IDENTIFICATION</scope>
</reference>
<dbReference type="Pfam" id="PF00293">
    <property type="entry name" value="NUDIX"/>
    <property type="match status" value="1"/>
</dbReference>
<dbReference type="PANTHER" id="PTHR12629:SF0">
    <property type="entry name" value="DIPHOSPHOINOSITOL-POLYPHOSPHATE DIPHOSPHATASE"/>
    <property type="match status" value="1"/>
</dbReference>
<dbReference type="GO" id="GO:0071543">
    <property type="term" value="P:diphosphoinositol polyphosphate metabolic process"/>
    <property type="evidence" value="ECO:0007669"/>
    <property type="project" value="TreeGrafter"/>
</dbReference>
<dbReference type="AlphaFoldDB" id="A0A0M3K0I8"/>
<dbReference type="InterPro" id="IPR020084">
    <property type="entry name" value="NUDIX_hydrolase_CS"/>
</dbReference>
<dbReference type="GO" id="GO:0008486">
    <property type="term" value="F:diphosphoinositol-polyphosphate diphosphatase activity"/>
    <property type="evidence" value="ECO:0007669"/>
    <property type="project" value="UniProtKB-EC"/>
</dbReference>
<dbReference type="PRINTS" id="PR00502">
    <property type="entry name" value="NUDIXFAMILY"/>
</dbReference>
<name>A0A0M3K0I8_ANISI</name>
<evidence type="ECO:0000313" key="12">
    <source>
        <dbReference type="WBParaSite" id="ASIM_0001432601-mRNA-1"/>
    </source>
</evidence>
<dbReference type="WBParaSite" id="ASIM_0001432601-mRNA-1">
    <property type="protein sequence ID" value="ASIM_0001432601-mRNA-1"/>
    <property type="gene ID" value="ASIM_0001432601"/>
</dbReference>
<feature type="domain" description="Nudix hydrolase" evidence="9">
    <location>
        <begin position="15"/>
        <end position="140"/>
    </location>
</feature>
<evidence type="ECO:0000256" key="8">
    <source>
        <dbReference type="RuleBase" id="RU003476"/>
    </source>
</evidence>
<dbReference type="EMBL" id="UYRR01031489">
    <property type="protein sequence ID" value="VDK50500.1"/>
    <property type="molecule type" value="Genomic_DNA"/>
</dbReference>
<evidence type="ECO:0000256" key="3">
    <source>
        <dbReference type="ARBA" id="ARBA00012527"/>
    </source>
</evidence>
<dbReference type="EC" id="3.6.1.52" evidence="3"/>
<dbReference type="GO" id="GO:0046872">
    <property type="term" value="F:metal ion binding"/>
    <property type="evidence" value="ECO:0007669"/>
    <property type="project" value="UniProtKB-KW"/>
</dbReference>
<comment type="cofactor">
    <cofactor evidence="1">
        <name>Mg(2+)</name>
        <dbReference type="ChEBI" id="CHEBI:18420"/>
    </cofactor>
</comment>
<dbReference type="SUPFAM" id="SSF55811">
    <property type="entry name" value="Nudix"/>
    <property type="match status" value="1"/>
</dbReference>
<evidence type="ECO:0000259" key="9">
    <source>
        <dbReference type="PROSITE" id="PS51462"/>
    </source>
</evidence>
<gene>
    <name evidence="10" type="ORF">ASIM_LOCUS13754</name>
</gene>
<dbReference type="InterPro" id="IPR047198">
    <property type="entry name" value="DDP-like_NUDIX"/>
</dbReference>
<evidence type="ECO:0000313" key="10">
    <source>
        <dbReference type="EMBL" id="VDK50500.1"/>
    </source>
</evidence>
<dbReference type="InterPro" id="IPR015797">
    <property type="entry name" value="NUDIX_hydrolase-like_dom_sf"/>
</dbReference>
<evidence type="ECO:0000256" key="4">
    <source>
        <dbReference type="ARBA" id="ARBA00022723"/>
    </source>
</evidence>
<dbReference type="GO" id="GO:0034431">
    <property type="term" value="F:bis(5'-adenosyl)-hexaphosphatase activity"/>
    <property type="evidence" value="ECO:0007669"/>
    <property type="project" value="TreeGrafter"/>
</dbReference>
<evidence type="ECO:0000256" key="7">
    <source>
        <dbReference type="ARBA" id="ARBA00033994"/>
    </source>
</evidence>
<dbReference type="GO" id="GO:0005634">
    <property type="term" value="C:nucleus"/>
    <property type="evidence" value="ECO:0007669"/>
    <property type="project" value="TreeGrafter"/>
</dbReference>
<dbReference type="CDD" id="cd04666">
    <property type="entry name" value="NUDIX_DIPP2_like_Nudt4"/>
    <property type="match status" value="1"/>
</dbReference>
<keyword evidence="6" id="KW-0460">Magnesium</keyword>
<comment type="catalytic activity">
    <reaction evidence="7">
        <text>diphospho-myo-inositol polyphosphate + H2O = myo-inositol polyphosphate + phosphate.</text>
        <dbReference type="EC" id="3.6.1.52"/>
    </reaction>
</comment>
<dbReference type="OrthoDB" id="2011998at2759"/>
<dbReference type="Gene3D" id="3.90.79.10">
    <property type="entry name" value="Nucleoside Triphosphate Pyrophosphohydrolase"/>
    <property type="match status" value="1"/>
</dbReference>
<protein>
    <recommendedName>
        <fullName evidence="3">diphosphoinositol-polyphosphate diphosphatase</fullName>
        <ecNumber evidence="3">3.6.1.52</ecNumber>
    </recommendedName>
</protein>
<evidence type="ECO:0000256" key="6">
    <source>
        <dbReference type="ARBA" id="ARBA00022842"/>
    </source>
</evidence>
<dbReference type="PANTHER" id="PTHR12629">
    <property type="entry name" value="DIPHOSPHOINOSITOL POLYPHOSPHATE PHOSPHOHYDROLASE"/>
    <property type="match status" value="1"/>
</dbReference>
<organism evidence="12">
    <name type="scientific">Anisakis simplex</name>
    <name type="common">Herring worm</name>
    <dbReference type="NCBI Taxonomy" id="6269"/>
    <lineage>
        <taxon>Eukaryota</taxon>
        <taxon>Metazoa</taxon>
        <taxon>Ecdysozoa</taxon>
        <taxon>Nematoda</taxon>
        <taxon>Chromadorea</taxon>
        <taxon>Rhabditida</taxon>
        <taxon>Spirurina</taxon>
        <taxon>Ascaridomorpha</taxon>
        <taxon>Ascaridoidea</taxon>
        <taxon>Anisakidae</taxon>
        <taxon>Anisakis</taxon>
        <taxon>Anisakis simplex complex</taxon>
    </lineage>
</organism>
<evidence type="ECO:0000313" key="11">
    <source>
        <dbReference type="Proteomes" id="UP000267096"/>
    </source>
</evidence>
<keyword evidence="11" id="KW-1185">Reference proteome</keyword>
<keyword evidence="4" id="KW-0479">Metal-binding</keyword>
<dbReference type="GO" id="GO:0034432">
    <property type="term" value="F:bis(5'-adenosyl)-pentaphosphatase activity"/>
    <property type="evidence" value="ECO:0007669"/>
    <property type="project" value="TreeGrafter"/>
</dbReference>
<evidence type="ECO:0000256" key="2">
    <source>
        <dbReference type="ARBA" id="ARBA00008266"/>
    </source>
</evidence>
<evidence type="ECO:0000256" key="5">
    <source>
        <dbReference type="ARBA" id="ARBA00022801"/>
    </source>
</evidence>
<dbReference type="InterPro" id="IPR000086">
    <property type="entry name" value="NUDIX_hydrolase_dom"/>
</dbReference>
<dbReference type="GO" id="GO:0005737">
    <property type="term" value="C:cytoplasm"/>
    <property type="evidence" value="ECO:0007669"/>
    <property type="project" value="TreeGrafter"/>
</dbReference>
<evidence type="ECO:0000256" key="1">
    <source>
        <dbReference type="ARBA" id="ARBA00001946"/>
    </source>
</evidence>
<dbReference type="PROSITE" id="PS51462">
    <property type="entry name" value="NUDIX"/>
    <property type="match status" value="1"/>
</dbReference>
<dbReference type="InterPro" id="IPR020476">
    <property type="entry name" value="Nudix_hydrolase"/>
</dbReference>
<dbReference type="GO" id="GO:0000298">
    <property type="term" value="F:endopolyphosphatase activity"/>
    <property type="evidence" value="ECO:0007669"/>
    <property type="project" value="TreeGrafter"/>
</dbReference>
<reference evidence="10 11" key="2">
    <citation type="submission" date="2018-11" db="EMBL/GenBank/DDBJ databases">
        <authorList>
            <consortium name="Pathogen Informatics"/>
        </authorList>
    </citation>
    <scope>NUCLEOTIDE SEQUENCE [LARGE SCALE GENOMIC DNA]</scope>
</reference>